<evidence type="ECO:0000256" key="1">
    <source>
        <dbReference type="SAM" id="SignalP"/>
    </source>
</evidence>
<reference evidence="2 3" key="1">
    <citation type="submission" date="2024-01" db="EMBL/GenBank/DDBJ databases">
        <title>Sphingobacterium tenebrionis sp. nov., a novel endophyte isolated from tenebrio molitor intestines.</title>
        <authorList>
            <person name="Zhang C."/>
        </authorList>
    </citation>
    <scope>NUCLEOTIDE SEQUENCE [LARGE SCALE GENOMIC DNA]</scope>
    <source>
        <strain evidence="2 3">PU5-4</strain>
    </source>
</reference>
<name>A0ABU8I8Y0_9SPHI</name>
<feature type="chain" id="PRO_5047496225" evidence="1">
    <location>
        <begin position="20"/>
        <end position="481"/>
    </location>
</feature>
<comment type="caution">
    <text evidence="2">The sequence shown here is derived from an EMBL/GenBank/DDBJ whole genome shotgun (WGS) entry which is preliminary data.</text>
</comment>
<dbReference type="InterPro" id="IPR032774">
    <property type="entry name" value="WG_beta_rep"/>
</dbReference>
<gene>
    <name evidence="2" type="ORF">VJ786_13740</name>
</gene>
<dbReference type="EMBL" id="JAYLLN010000039">
    <property type="protein sequence ID" value="MEI5985962.1"/>
    <property type="molecule type" value="Genomic_DNA"/>
</dbReference>
<dbReference type="RefSeq" id="WP_336557910.1">
    <property type="nucleotide sequence ID" value="NZ_JAYLLN010000039.1"/>
</dbReference>
<accession>A0ABU8I8Y0</accession>
<proteinExistence type="predicted"/>
<protein>
    <submittedName>
        <fullName evidence="2">WG repeat-containing protein</fullName>
    </submittedName>
</protein>
<keyword evidence="1" id="KW-0732">Signal</keyword>
<dbReference type="Pfam" id="PF14903">
    <property type="entry name" value="WG_beta_rep"/>
    <property type="match status" value="3"/>
</dbReference>
<sequence>MRFFLSLLFISVFSHSSFAQVPVFKIAYQISLNQELMDELNSPDMDENDEELASLKAILAETEKGGFAIQVWSAKDKFLVNSSMAEDFVQIVDKTTKKVYHLNLSDSSFMQSEGAGPLFGEEAAEDQFQIEFVAGKTETISGYPCKLAIISPTIDDLAALGDEEIPSIQVWYTENIPAYTFGAFDFLGNLPGAALKVDLSGVQFVAKSITKEQVSTDFFAPPVGFQESAGDLGMEEGEDMELGEDMIAYYDTTSGLYGLKNVNDEILTQPLFTSLSEVRDGIIVAVNSEYQAGFLNLQGKTVLPLTYESIVYDDVLGAYQFSKDGKFGIMDKTGKNLWGKTYDFLSTFEGNHAIFMENEKSGILNKSGQIIIPATHESILQYDEHYFVVLDGEKFKIFDLKSNKMILDGFQELYLANTPNLFIASNDGEKYGFVNEKGTTVIPFVYSMVSPFFDGTASVVKLGEEETIQINTKGEEVPVNE</sequence>
<organism evidence="2 3">
    <name type="scientific">Sphingobacterium tenebrionis</name>
    <dbReference type="NCBI Taxonomy" id="3111775"/>
    <lineage>
        <taxon>Bacteria</taxon>
        <taxon>Pseudomonadati</taxon>
        <taxon>Bacteroidota</taxon>
        <taxon>Sphingobacteriia</taxon>
        <taxon>Sphingobacteriales</taxon>
        <taxon>Sphingobacteriaceae</taxon>
        <taxon>Sphingobacterium</taxon>
    </lineage>
</organism>
<evidence type="ECO:0000313" key="3">
    <source>
        <dbReference type="Proteomes" id="UP001363035"/>
    </source>
</evidence>
<dbReference type="Proteomes" id="UP001363035">
    <property type="component" value="Unassembled WGS sequence"/>
</dbReference>
<dbReference type="PANTHER" id="PTHR37841">
    <property type="entry name" value="GLR2918 PROTEIN"/>
    <property type="match status" value="1"/>
</dbReference>
<feature type="signal peptide" evidence="1">
    <location>
        <begin position="1"/>
        <end position="19"/>
    </location>
</feature>
<evidence type="ECO:0000313" key="2">
    <source>
        <dbReference type="EMBL" id="MEI5985962.1"/>
    </source>
</evidence>
<dbReference type="PANTHER" id="PTHR37841:SF1">
    <property type="entry name" value="DUF3298 DOMAIN-CONTAINING PROTEIN"/>
    <property type="match status" value="1"/>
</dbReference>
<keyword evidence="3" id="KW-1185">Reference proteome</keyword>